<dbReference type="SUPFAM" id="SSF54928">
    <property type="entry name" value="RNA-binding domain, RBD"/>
    <property type="match status" value="2"/>
</dbReference>
<accession>A0A1J4JJV8</accession>
<organism evidence="6 7">
    <name type="scientific">Tritrichomonas foetus</name>
    <dbReference type="NCBI Taxonomy" id="1144522"/>
    <lineage>
        <taxon>Eukaryota</taxon>
        <taxon>Metamonada</taxon>
        <taxon>Parabasalia</taxon>
        <taxon>Tritrichomonadida</taxon>
        <taxon>Tritrichomonadidae</taxon>
        <taxon>Tritrichomonas</taxon>
    </lineage>
</organism>
<dbReference type="GO" id="GO:0006139">
    <property type="term" value="P:nucleobase-containing compound metabolic process"/>
    <property type="evidence" value="ECO:0007669"/>
    <property type="project" value="InterPro"/>
</dbReference>
<feature type="compositionally biased region" description="Basic and acidic residues" evidence="4">
    <location>
        <begin position="240"/>
        <end position="251"/>
    </location>
</feature>
<dbReference type="VEuPathDB" id="TrichDB:TRFO_08369"/>
<evidence type="ECO:0000313" key="7">
    <source>
        <dbReference type="Proteomes" id="UP000179807"/>
    </source>
</evidence>
<dbReference type="GO" id="GO:0008408">
    <property type="term" value="F:3'-5' exonuclease activity"/>
    <property type="evidence" value="ECO:0007669"/>
    <property type="project" value="InterPro"/>
</dbReference>
<feature type="domain" description="RRM" evidence="5">
    <location>
        <begin position="580"/>
        <end position="657"/>
    </location>
</feature>
<dbReference type="InterPro" id="IPR000504">
    <property type="entry name" value="RRM_dom"/>
</dbReference>
<dbReference type="InterPro" id="IPR036397">
    <property type="entry name" value="RNaseH_sf"/>
</dbReference>
<dbReference type="Proteomes" id="UP000179807">
    <property type="component" value="Unassembled WGS sequence"/>
</dbReference>
<evidence type="ECO:0000256" key="1">
    <source>
        <dbReference type="ARBA" id="ARBA00022737"/>
    </source>
</evidence>
<evidence type="ECO:0000256" key="3">
    <source>
        <dbReference type="PROSITE-ProRule" id="PRU00176"/>
    </source>
</evidence>
<proteinExistence type="predicted"/>
<evidence type="ECO:0000256" key="2">
    <source>
        <dbReference type="ARBA" id="ARBA00022884"/>
    </source>
</evidence>
<dbReference type="Pfam" id="PF01612">
    <property type="entry name" value="DNA_pol_A_exo1"/>
    <property type="match status" value="1"/>
</dbReference>
<evidence type="ECO:0000313" key="6">
    <source>
        <dbReference type="EMBL" id="OHS99442.1"/>
    </source>
</evidence>
<feature type="domain" description="RRM" evidence="5">
    <location>
        <begin position="417"/>
        <end position="494"/>
    </location>
</feature>
<name>A0A1J4JJV8_9EUKA</name>
<dbReference type="InterPro" id="IPR012677">
    <property type="entry name" value="Nucleotide-bd_a/b_plait_sf"/>
</dbReference>
<dbReference type="GO" id="GO:0003723">
    <property type="term" value="F:RNA binding"/>
    <property type="evidence" value="ECO:0007669"/>
    <property type="project" value="UniProtKB-UniRule"/>
</dbReference>
<keyword evidence="2 3" id="KW-0694">RNA-binding</keyword>
<dbReference type="InterPro" id="IPR012337">
    <property type="entry name" value="RNaseH-like_sf"/>
</dbReference>
<dbReference type="InterPro" id="IPR002562">
    <property type="entry name" value="3'-5'_exonuclease_dom"/>
</dbReference>
<feature type="region of interest" description="Disordered" evidence="4">
    <location>
        <begin position="209"/>
        <end position="251"/>
    </location>
</feature>
<dbReference type="SMART" id="SM00360">
    <property type="entry name" value="RRM"/>
    <property type="match status" value="2"/>
</dbReference>
<gene>
    <name evidence="6" type="ORF">TRFO_08369</name>
</gene>
<dbReference type="SUPFAM" id="SSF53098">
    <property type="entry name" value="Ribonuclease H-like"/>
    <property type="match status" value="1"/>
</dbReference>
<dbReference type="OrthoDB" id="360390at2759"/>
<evidence type="ECO:0000259" key="5">
    <source>
        <dbReference type="PROSITE" id="PS50102"/>
    </source>
</evidence>
<dbReference type="GeneID" id="94828949"/>
<protein>
    <recommendedName>
        <fullName evidence="5">RRM domain-containing protein</fullName>
    </recommendedName>
</protein>
<dbReference type="Gene3D" id="3.30.70.330">
    <property type="match status" value="3"/>
</dbReference>
<sequence>MINMKEIHFTKDDLPLSEYESLQWNLNETRSVEFFPNKLISVTLISTEIPNFEEHLNRIDDLNPIALDLEWEDELCLFQFCSSNGVLIVRHPNGQGNELLKKFLSTHSFFAKGASNDKKQLMLKFGKDFHENIEDISLTRLKSYGHSENFIQMTIQFAGTPTADFKDIRITTSNWSQKVLTMRQVLYAAFDVVAIYECYPNFPPPNFHTHKKSKALQSQNKKSRQLNKQKLQQKMNQKKLNKDESQSNKNNEKIKVTMKMNEHFNAFCYLATNYQGSTKKADLYKLLEFIPTENINFISSYPETNKTSVIFISLFVKIDIQAIPIPNIVELPFVDPEESSDGDFLYLTNLPKRISERRELNIFLNCFEIDHRLVINDNYARIEVCCAESSHILKCFISHITIDGVNPILWDFPYFLNSIQVRQLPSFWTDNECKQLFERFGEIDSIRELKRRSNEDHQSFVVKFKDFESSTKAINEINYSEIDGNEILVSRFSEEQPMRIIRRYELTISSIDTNEENGTNELNLRSSRDLRKEFSPFGAIYQAFYDQRLKTGHVQFFHRKSALKAQQAMNKIAYFPPDGSTIIIRDISYKMTQNEIIEMCEVYGKVINFVVRLIVEKFRYQIVEVTFSSADEAMKAKSGLDNRRIDNIPIVVSVYRGAGCEVPMWKMEQRFQWIVIENNMLNENETEIIDENSIHMKLSKLGIIIDFRIYPQKTFVMFYDPRSAEAANEELGTRMPTLEEFANETNNRALQTEVFIPFRNPTNEAQQYAIVLDPMPDEFCQQTLNQYCPKCFYTLAVLRSSINQDQRRAIIYCDGQKMTKKIFALIRDQKCGNETMKPEIMKKENVPNTVTVSPISIIIDPLPDELLGNRIKTNILMDKEASVDIMQSVIDKKKMMAVVLPKRREDCKTILRAFRRWRVDGLPLNVKKIINYQES</sequence>
<dbReference type="PANTHER" id="PTHR24012">
    <property type="entry name" value="RNA BINDING PROTEIN"/>
    <property type="match status" value="1"/>
</dbReference>
<dbReference type="Pfam" id="PF00076">
    <property type="entry name" value="RRM_1"/>
    <property type="match status" value="1"/>
</dbReference>
<dbReference type="RefSeq" id="XP_068352579.1">
    <property type="nucleotide sequence ID" value="XM_068494245.1"/>
</dbReference>
<dbReference type="EMBL" id="MLAK01001004">
    <property type="protein sequence ID" value="OHS99442.1"/>
    <property type="molecule type" value="Genomic_DNA"/>
</dbReference>
<keyword evidence="1" id="KW-0677">Repeat</keyword>
<keyword evidence="7" id="KW-1185">Reference proteome</keyword>
<comment type="caution">
    <text evidence="6">The sequence shown here is derived from an EMBL/GenBank/DDBJ whole genome shotgun (WGS) entry which is preliminary data.</text>
</comment>
<dbReference type="AlphaFoldDB" id="A0A1J4JJV8"/>
<dbReference type="Gene3D" id="3.30.420.10">
    <property type="entry name" value="Ribonuclease H-like superfamily/Ribonuclease H"/>
    <property type="match status" value="1"/>
</dbReference>
<dbReference type="InterPro" id="IPR035979">
    <property type="entry name" value="RBD_domain_sf"/>
</dbReference>
<dbReference type="CDD" id="cd00590">
    <property type="entry name" value="RRM_SF"/>
    <property type="match status" value="1"/>
</dbReference>
<evidence type="ECO:0000256" key="4">
    <source>
        <dbReference type="SAM" id="MobiDB-lite"/>
    </source>
</evidence>
<dbReference type="PROSITE" id="PS50102">
    <property type="entry name" value="RRM"/>
    <property type="match status" value="2"/>
</dbReference>
<reference evidence="6" key="1">
    <citation type="submission" date="2016-10" db="EMBL/GenBank/DDBJ databases">
        <authorList>
            <person name="Benchimol M."/>
            <person name="Almeida L.G."/>
            <person name="Vasconcelos A.T."/>
            <person name="Perreira-Neves A."/>
            <person name="Rosa I.A."/>
            <person name="Tasca T."/>
            <person name="Bogo M.R."/>
            <person name="de Souza W."/>
        </authorList>
    </citation>
    <scope>NUCLEOTIDE SEQUENCE [LARGE SCALE GENOMIC DNA]</scope>
    <source>
        <strain evidence="6">K</strain>
    </source>
</reference>